<evidence type="ECO:0000256" key="3">
    <source>
        <dbReference type="ARBA" id="ARBA00023125"/>
    </source>
</evidence>
<proteinExistence type="inferred from homology"/>
<dbReference type="InterPro" id="IPR005119">
    <property type="entry name" value="LysR_subst-bd"/>
</dbReference>
<dbReference type="EMBL" id="JAGGMB010000003">
    <property type="protein sequence ID" value="MBP2077027.1"/>
    <property type="molecule type" value="Genomic_DNA"/>
</dbReference>
<feature type="domain" description="HTH lysR-type" evidence="5">
    <location>
        <begin position="1"/>
        <end position="58"/>
    </location>
</feature>
<dbReference type="RefSeq" id="WP_149472934.1">
    <property type="nucleotide sequence ID" value="NZ_JAGGMB010000003.1"/>
</dbReference>
<dbReference type="InterPro" id="IPR036388">
    <property type="entry name" value="WH-like_DNA-bd_sf"/>
</dbReference>
<evidence type="ECO:0000256" key="4">
    <source>
        <dbReference type="ARBA" id="ARBA00023163"/>
    </source>
</evidence>
<comment type="caution">
    <text evidence="6">The sequence shown here is derived from an EMBL/GenBank/DDBJ whole genome shotgun (WGS) entry which is preliminary data.</text>
</comment>
<evidence type="ECO:0000313" key="7">
    <source>
        <dbReference type="Proteomes" id="UP001138793"/>
    </source>
</evidence>
<dbReference type="PANTHER" id="PTHR30419:SF8">
    <property type="entry name" value="NITROGEN ASSIMILATION TRANSCRIPTIONAL ACTIVATOR-RELATED"/>
    <property type="match status" value="1"/>
</dbReference>
<dbReference type="PROSITE" id="PS50931">
    <property type="entry name" value="HTH_LYSR"/>
    <property type="match status" value="1"/>
</dbReference>
<sequence length="306" mass="35442">MEMNQLLYFVTLVEQATYTKAASLLHISQPSLSMSIKKLEKEIGLTLIDRSTRKSKLTKEGEVLYQEAKNLLNHFEHVKGEMVRLKQRGPLELSIGSIESSNFWTPKLIKQFKDEYQDIHIKVLEVLSVKDVVHALSNFDIHLAITNQYINQDEIEVVPIYEENLVALLPPLHALISKSHLGLADLEGEDLIVCREGYQTRIDIQNACRKSGIKPNIKFEIERFETACSMVEENLGITIVPENYVAYSKNPSYHIREINDVNISRTVYLAYIKNRYLPPLVLRFMKMIKAFFDDRERKLENKENLF</sequence>
<evidence type="ECO:0000256" key="2">
    <source>
        <dbReference type="ARBA" id="ARBA00023015"/>
    </source>
</evidence>
<dbReference type="SUPFAM" id="SSF53850">
    <property type="entry name" value="Periplasmic binding protein-like II"/>
    <property type="match status" value="1"/>
</dbReference>
<dbReference type="PRINTS" id="PR00039">
    <property type="entry name" value="HTHLYSR"/>
</dbReference>
<evidence type="ECO:0000256" key="1">
    <source>
        <dbReference type="ARBA" id="ARBA00009437"/>
    </source>
</evidence>
<dbReference type="Gene3D" id="1.10.10.10">
    <property type="entry name" value="Winged helix-like DNA-binding domain superfamily/Winged helix DNA-binding domain"/>
    <property type="match status" value="1"/>
</dbReference>
<dbReference type="Proteomes" id="UP001138793">
    <property type="component" value="Unassembled WGS sequence"/>
</dbReference>
<dbReference type="AlphaFoldDB" id="A0A9X0YQN4"/>
<dbReference type="CDD" id="cd05466">
    <property type="entry name" value="PBP2_LTTR_substrate"/>
    <property type="match status" value="1"/>
</dbReference>
<dbReference type="FunFam" id="1.10.10.10:FF:000001">
    <property type="entry name" value="LysR family transcriptional regulator"/>
    <property type="match status" value="1"/>
</dbReference>
<dbReference type="GO" id="GO:0003677">
    <property type="term" value="F:DNA binding"/>
    <property type="evidence" value="ECO:0007669"/>
    <property type="project" value="UniProtKB-KW"/>
</dbReference>
<keyword evidence="4" id="KW-0804">Transcription</keyword>
<dbReference type="Pfam" id="PF03466">
    <property type="entry name" value="LysR_substrate"/>
    <property type="match status" value="1"/>
</dbReference>
<evidence type="ECO:0000259" key="5">
    <source>
        <dbReference type="PROSITE" id="PS50931"/>
    </source>
</evidence>
<organism evidence="6 7">
    <name type="scientific">Oceanobacillus polygoni</name>
    <dbReference type="NCBI Taxonomy" id="1235259"/>
    <lineage>
        <taxon>Bacteria</taxon>
        <taxon>Bacillati</taxon>
        <taxon>Bacillota</taxon>
        <taxon>Bacilli</taxon>
        <taxon>Bacillales</taxon>
        <taxon>Bacillaceae</taxon>
        <taxon>Oceanobacillus</taxon>
    </lineage>
</organism>
<dbReference type="SUPFAM" id="SSF46785">
    <property type="entry name" value="Winged helix' DNA-binding domain"/>
    <property type="match status" value="1"/>
</dbReference>
<dbReference type="PANTHER" id="PTHR30419">
    <property type="entry name" value="HTH-TYPE TRANSCRIPTIONAL REGULATOR YBHD"/>
    <property type="match status" value="1"/>
</dbReference>
<name>A0A9X0YQN4_9BACI</name>
<dbReference type="GO" id="GO:0003700">
    <property type="term" value="F:DNA-binding transcription factor activity"/>
    <property type="evidence" value="ECO:0007669"/>
    <property type="project" value="InterPro"/>
</dbReference>
<dbReference type="Pfam" id="PF00126">
    <property type="entry name" value="HTH_1"/>
    <property type="match status" value="1"/>
</dbReference>
<dbReference type="InterPro" id="IPR036390">
    <property type="entry name" value="WH_DNA-bd_sf"/>
</dbReference>
<accession>A0A9X0YQN4</accession>
<protein>
    <submittedName>
        <fullName evidence="6">DNA-binding transcriptional LysR family regulator</fullName>
    </submittedName>
</protein>
<keyword evidence="3 6" id="KW-0238">DNA-binding</keyword>
<comment type="similarity">
    <text evidence="1">Belongs to the LysR transcriptional regulatory family.</text>
</comment>
<reference evidence="6" key="1">
    <citation type="submission" date="2021-03" db="EMBL/GenBank/DDBJ databases">
        <title>Genomic Encyclopedia of Type Strains, Phase IV (KMG-IV): sequencing the most valuable type-strain genomes for metagenomic binning, comparative biology and taxonomic classification.</title>
        <authorList>
            <person name="Goeker M."/>
        </authorList>
    </citation>
    <scope>NUCLEOTIDE SEQUENCE</scope>
    <source>
        <strain evidence="6">DSM 107338</strain>
    </source>
</reference>
<dbReference type="InterPro" id="IPR050950">
    <property type="entry name" value="HTH-type_LysR_regulators"/>
</dbReference>
<keyword evidence="2" id="KW-0805">Transcription regulation</keyword>
<dbReference type="OrthoDB" id="9803735at2"/>
<dbReference type="Gene3D" id="3.40.190.290">
    <property type="match status" value="1"/>
</dbReference>
<dbReference type="InterPro" id="IPR000847">
    <property type="entry name" value="LysR_HTH_N"/>
</dbReference>
<keyword evidence="7" id="KW-1185">Reference proteome</keyword>
<gene>
    <name evidence="6" type="ORF">J2Z64_001258</name>
</gene>
<dbReference type="GO" id="GO:0005829">
    <property type="term" value="C:cytosol"/>
    <property type="evidence" value="ECO:0007669"/>
    <property type="project" value="TreeGrafter"/>
</dbReference>
<evidence type="ECO:0000313" key="6">
    <source>
        <dbReference type="EMBL" id="MBP2077027.1"/>
    </source>
</evidence>